<dbReference type="Gene3D" id="3.40.630.30">
    <property type="match status" value="1"/>
</dbReference>
<feature type="domain" description="N-acetyltransferase" evidence="1">
    <location>
        <begin position="19"/>
        <end position="211"/>
    </location>
</feature>
<evidence type="ECO:0000313" key="2">
    <source>
        <dbReference type="EMBL" id="OBT97964.1"/>
    </source>
</evidence>
<protein>
    <recommendedName>
        <fullName evidence="1">N-acetyltransferase domain-containing protein</fullName>
    </recommendedName>
</protein>
<dbReference type="InterPro" id="IPR016181">
    <property type="entry name" value="Acyl_CoA_acyltransferase"/>
</dbReference>
<dbReference type="GO" id="GO:0016747">
    <property type="term" value="F:acyltransferase activity, transferring groups other than amino-acyl groups"/>
    <property type="evidence" value="ECO:0007669"/>
    <property type="project" value="InterPro"/>
</dbReference>
<dbReference type="OrthoDB" id="196847at2759"/>
<dbReference type="InterPro" id="IPR052523">
    <property type="entry name" value="Trichothecene_AcTrans"/>
</dbReference>
<dbReference type="GeneID" id="28837279"/>
<dbReference type="SUPFAM" id="SSF55729">
    <property type="entry name" value="Acyl-CoA N-acyltransferases (Nat)"/>
    <property type="match status" value="1"/>
</dbReference>
<name>A0A1B8GQ68_9PEZI</name>
<dbReference type="AlphaFoldDB" id="A0A1B8GQ68"/>
<dbReference type="EMBL" id="KV460219">
    <property type="protein sequence ID" value="OBT97964.1"/>
    <property type="molecule type" value="Genomic_DNA"/>
</dbReference>
<dbReference type="PANTHER" id="PTHR42791:SF2">
    <property type="entry name" value="N-ACETYLTRANSFERASE DOMAIN-CONTAINING PROTEIN"/>
    <property type="match status" value="1"/>
</dbReference>
<dbReference type="InterPro" id="IPR000182">
    <property type="entry name" value="GNAT_dom"/>
</dbReference>
<reference evidence="2 3" key="1">
    <citation type="submission" date="2016-03" db="EMBL/GenBank/DDBJ databases">
        <title>Comparative genomics of Pseudogymnoascus destructans, the fungus causing white-nose syndrome of bats.</title>
        <authorList>
            <person name="Palmer J.M."/>
            <person name="Drees K.P."/>
            <person name="Foster J.T."/>
            <person name="Lindner D.L."/>
        </authorList>
    </citation>
    <scope>NUCLEOTIDE SEQUENCE [LARGE SCALE GENOMIC DNA]</scope>
    <source>
        <strain evidence="2 3">UAMH 10579</strain>
    </source>
</reference>
<proteinExistence type="predicted"/>
<organism evidence="2 3">
    <name type="scientific">Pseudogymnoascus verrucosus</name>
    <dbReference type="NCBI Taxonomy" id="342668"/>
    <lineage>
        <taxon>Eukaryota</taxon>
        <taxon>Fungi</taxon>
        <taxon>Dikarya</taxon>
        <taxon>Ascomycota</taxon>
        <taxon>Pezizomycotina</taxon>
        <taxon>Leotiomycetes</taxon>
        <taxon>Thelebolales</taxon>
        <taxon>Thelebolaceae</taxon>
        <taxon>Pseudogymnoascus</taxon>
    </lineage>
</organism>
<evidence type="ECO:0000313" key="3">
    <source>
        <dbReference type="Proteomes" id="UP000091956"/>
    </source>
</evidence>
<dbReference type="Proteomes" id="UP000091956">
    <property type="component" value="Unassembled WGS sequence"/>
</dbReference>
<reference evidence="3" key="2">
    <citation type="journal article" date="2018" name="Nat. Commun.">
        <title>Extreme sensitivity to ultraviolet light in the fungal pathogen causing white-nose syndrome of bats.</title>
        <authorList>
            <person name="Palmer J.M."/>
            <person name="Drees K.P."/>
            <person name="Foster J.T."/>
            <person name="Lindner D.L."/>
        </authorList>
    </citation>
    <scope>NUCLEOTIDE SEQUENCE [LARGE SCALE GENOMIC DNA]</scope>
    <source>
        <strain evidence="3">UAMH 10579</strain>
    </source>
</reference>
<dbReference type="Pfam" id="PF13673">
    <property type="entry name" value="Acetyltransf_10"/>
    <property type="match status" value="1"/>
</dbReference>
<accession>A0A1B8GQ68</accession>
<sequence>MAHPPFNPPLTLTTPSHTLILSEGTPADIPSLCTICYDAYATDPMLHATYGTASPAAIIASNVKRWELDWPRPSRHVYKAVDAATGEIVAVAKWVFPHTPTPPPEALAKVGFPEGVNMALLGAFFGRSLEKRERWMEWEDMYQMNVLAVLPAYQRLGIGQAMLASVLKLVDEEGRRVFVEATPEGGSLYRKFGWVECDERLRFDLAEFKAGQGVLETTLFLMREPGAGGPGM</sequence>
<dbReference type="PANTHER" id="PTHR42791">
    <property type="entry name" value="GNAT FAMILY ACETYLTRANSFERASE"/>
    <property type="match status" value="1"/>
</dbReference>
<dbReference type="PROSITE" id="PS51186">
    <property type="entry name" value="GNAT"/>
    <property type="match status" value="1"/>
</dbReference>
<gene>
    <name evidence="2" type="ORF">VE01_03893</name>
</gene>
<keyword evidence="3" id="KW-1185">Reference proteome</keyword>
<dbReference type="RefSeq" id="XP_018131697.1">
    <property type="nucleotide sequence ID" value="XM_018273373.2"/>
</dbReference>
<evidence type="ECO:0000259" key="1">
    <source>
        <dbReference type="PROSITE" id="PS51186"/>
    </source>
</evidence>
<dbReference type="CDD" id="cd04301">
    <property type="entry name" value="NAT_SF"/>
    <property type="match status" value="1"/>
</dbReference>